<evidence type="ECO:0000313" key="2">
    <source>
        <dbReference type="Proteomes" id="UP000030151"/>
    </source>
</evidence>
<organism evidence="1 2">
    <name type="scientific">Metarhizium robertsii</name>
    <dbReference type="NCBI Taxonomy" id="568076"/>
    <lineage>
        <taxon>Eukaryota</taxon>
        <taxon>Fungi</taxon>
        <taxon>Dikarya</taxon>
        <taxon>Ascomycota</taxon>
        <taxon>Pezizomycotina</taxon>
        <taxon>Sordariomycetes</taxon>
        <taxon>Hypocreomycetidae</taxon>
        <taxon>Hypocreales</taxon>
        <taxon>Clavicipitaceae</taxon>
        <taxon>Metarhizium</taxon>
    </lineage>
</organism>
<dbReference type="GO" id="GO:0030332">
    <property type="term" value="F:cyclin binding"/>
    <property type="evidence" value="ECO:0007669"/>
    <property type="project" value="TreeGrafter"/>
</dbReference>
<dbReference type="OrthoDB" id="66510at2759"/>
<dbReference type="GO" id="GO:0051865">
    <property type="term" value="P:protein autoubiquitination"/>
    <property type="evidence" value="ECO:0007669"/>
    <property type="project" value="TreeGrafter"/>
</dbReference>
<dbReference type="Proteomes" id="UP000030151">
    <property type="component" value="Unassembled WGS sequence"/>
</dbReference>
<dbReference type="AlphaFoldDB" id="A0A0A1UZI3"/>
<sequence length="395" mass="43481">MKEDRISIYAELLSNIRQVSIAASLPSPPGPRTVAKVFDGGRRLCIEHDGQTEALDLPGTVFGNTTLQVSQSASRELTWRLPLSSEGTPFPHFSPETQAVPWVASDLEHGSVIYCRSCNSIVIPKDTIQSWKDLPSENWAEMMEFWHCHKPHDHSEHQQESLADRGYGANSVITAQPGTGFVDITSFMFDETNCQNLLFSMSTLAKAARNSSDALADAAPPKFLHIFCGACEAEIGLFNVKIGSVNLFKWQVKCNTTVPSNRVPSGPECLAASLVANISRSGSAKSLISAHASEEGENQTTPLYLWVLNPNVVYSSSSIQGKKTAMKVLYQQITAEEGDKLTDSIVLDVQDLSLPTATIQLSREILKSSNRLLPEKERSFKEWQVGLLDRWDGTR</sequence>
<dbReference type="GO" id="GO:0000209">
    <property type="term" value="P:protein polyubiquitination"/>
    <property type="evidence" value="ECO:0007669"/>
    <property type="project" value="TreeGrafter"/>
</dbReference>
<dbReference type="GO" id="GO:0006513">
    <property type="term" value="P:protein monoubiquitination"/>
    <property type="evidence" value="ECO:0007669"/>
    <property type="project" value="TreeGrafter"/>
</dbReference>
<dbReference type="GO" id="GO:0005829">
    <property type="term" value="C:cytosol"/>
    <property type="evidence" value="ECO:0007669"/>
    <property type="project" value="TreeGrafter"/>
</dbReference>
<dbReference type="PANTHER" id="PTHR31531">
    <property type="entry name" value="E3 UBIQUITIN-PROTEIN LIGASE E3D FAMILY MEMBER"/>
    <property type="match status" value="1"/>
</dbReference>
<dbReference type="InterPro" id="IPR019193">
    <property type="entry name" value="UBQ-conj_enz_E2-bd_prot"/>
</dbReference>
<dbReference type="Pfam" id="PF09814">
    <property type="entry name" value="HECT_2"/>
    <property type="match status" value="1"/>
</dbReference>
<dbReference type="HOGENOM" id="CLU_029122_1_1_1"/>
<dbReference type="PANTHER" id="PTHR31531:SF2">
    <property type="entry name" value="E3 UBIQUITIN-PROTEIN LIGASE E3D"/>
    <property type="match status" value="1"/>
</dbReference>
<evidence type="ECO:0000313" key="1">
    <source>
        <dbReference type="EMBL" id="EXV02786.1"/>
    </source>
</evidence>
<dbReference type="eggNOG" id="KOG4784">
    <property type="taxonomic scope" value="Eukaryota"/>
</dbReference>
<accession>A0A0A1UZI3</accession>
<dbReference type="GO" id="GO:0043161">
    <property type="term" value="P:proteasome-mediated ubiquitin-dependent protein catabolic process"/>
    <property type="evidence" value="ECO:0007669"/>
    <property type="project" value="TreeGrafter"/>
</dbReference>
<reference evidence="1 2" key="1">
    <citation type="submission" date="2014-02" db="EMBL/GenBank/DDBJ databases">
        <title>The genome sequence of the entomopathogenic fungus Metarhizium robertsii ARSEF 2575.</title>
        <authorList>
            <person name="Giuliano Garisto Donzelli B."/>
            <person name="Roe B.A."/>
            <person name="Macmil S.L."/>
            <person name="Krasnoff S.B."/>
            <person name="Gibson D.M."/>
        </authorList>
    </citation>
    <scope>NUCLEOTIDE SEQUENCE [LARGE SCALE GENOMIC DNA]</scope>
    <source>
        <strain evidence="1 2">ARSEF 2575</strain>
    </source>
</reference>
<dbReference type="GO" id="GO:0005634">
    <property type="term" value="C:nucleus"/>
    <property type="evidence" value="ECO:0007669"/>
    <property type="project" value="TreeGrafter"/>
</dbReference>
<gene>
    <name evidence="1" type="ORF">X797_003908</name>
</gene>
<dbReference type="GO" id="GO:0000151">
    <property type="term" value="C:ubiquitin ligase complex"/>
    <property type="evidence" value="ECO:0007669"/>
    <property type="project" value="TreeGrafter"/>
</dbReference>
<protein>
    <submittedName>
        <fullName evidence="1">DUF2351 domain protein</fullName>
    </submittedName>
</protein>
<dbReference type="GO" id="GO:0031624">
    <property type="term" value="F:ubiquitin conjugating enzyme binding"/>
    <property type="evidence" value="ECO:0007669"/>
    <property type="project" value="TreeGrafter"/>
</dbReference>
<dbReference type="EMBL" id="JELW01000004">
    <property type="protein sequence ID" value="EXV02786.1"/>
    <property type="molecule type" value="Genomic_DNA"/>
</dbReference>
<dbReference type="GO" id="GO:0061630">
    <property type="term" value="F:ubiquitin protein ligase activity"/>
    <property type="evidence" value="ECO:0007669"/>
    <property type="project" value="TreeGrafter"/>
</dbReference>
<name>A0A0A1UZI3_9HYPO</name>
<comment type="caution">
    <text evidence="1">The sequence shown here is derived from an EMBL/GenBank/DDBJ whole genome shotgun (WGS) entry which is preliminary data.</text>
</comment>
<proteinExistence type="predicted"/>